<dbReference type="InterPro" id="IPR029491">
    <property type="entry name" value="Helicase_HTH"/>
</dbReference>
<keyword evidence="16" id="KW-0540">Nuclease</keyword>
<comment type="catalytic activity">
    <reaction evidence="9">
        <text>Couples ATP hydrolysis with the unwinding of duplex DNA by translocating in the 3'-5' direction.</text>
        <dbReference type="EC" id="5.6.2.4"/>
    </reaction>
</comment>
<dbReference type="Proteomes" id="UP001652625">
    <property type="component" value="Chromosome 12"/>
</dbReference>
<dbReference type="SUPFAM" id="SSF46785">
    <property type="entry name" value="Winged helix' DNA-binding domain"/>
    <property type="match status" value="1"/>
</dbReference>
<evidence type="ECO:0000256" key="9">
    <source>
        <dbReference type="ARBA" id="ARBA00034617"/>
    </source>
</evidence>
<dbReference type="SMART" id="SM00487">
    <property type="entry name" value="DEXDc"/>
    <property type="match status" value="1"/>
</dbReference>
<dbReference type="Pfam" id="PF09382">
    <property type="entry name" value="RQC"/>
    <property type="match status" value="1"/>
</dbReference>
<dbReference type="Pfam" id="PF00270">
    <property type="entry name" value="DEAD"/>
    <property type="match status" value="1"/>
</dbReference>
<keyword evidence="3" id="KW-0547">Nucleotide-binding</keyword>
<dbReference type="SMART" id="SM00341">
    <property type="entry name" value="HRDC"/>
    <property type="match status" value="1"/>
</dbReference>
<evidence type="ECO:0000256" key="3">
    <source>
        <dbReference type="ARBA" id="ARBA00022741"/>
    </source>
</evidence>
<dbReference type="Pfam" id="PF16124">
    <property type="entry name" value="RecQ_Zn_bind"/>
    <property type="match status" value="1"/>
</dbReference>
<evidence type="ECO:0000256" key="11">
    <source>
        <dbReference type="SAM" id="MobiDB-lite"/>
    </source>
</evidence>
<keyword evidence="8" id="KW-0413">Isomerase</keyword>
<evidence type="ECO:0000259" key="14">
    <source>
        <dbReference type="PROSITE" id="PS51194"/>
    </source>
</evidence>
<keyword evidence="4" id="KW-0378">Hydrolase</keyword>
<feature type="domain" description="HRDC" evidence="12">
    <location>
        <begin position="811"/>
        <end position="891"/>
    </location>
</feature>
<evidence type="ECO:0000313" key="16">
    <source>
        <dbReference type="RefSeq" id="XP_065670298.1"/>
    </source>
</evidence>
<dbReference type="InterPro" id="IPR027417">
    <property type="entry name" value="P-loop_NTPase"/>
</dbReference>
<evidence type="ECO:0000256" key="5">
    <source>
        <dbReference type="ARBA" id="ARBA00022806"/>
    </source>
</evidence>
<dbReference type="SMART" id="SM00956">
    <property type="entry name" value="RQC"/>
    <property type="match status" value="1"/>
</dbReference>
<dbReference type="SUPFAM" id="SSF47819">
    <property type="entry name" value="HRDC-like"/>
    <property type="match status" value="1"/>
</dbReference>
<accession>A0ABM4D7L2</accession>
<dbReference type="GeneID" id="100213322"/>
<dbReference type="Pfam" id="PF00271">
    <property type="entry name" value="Helicase_C"/>
    <property type="match status" value="1"/>
</dbReference>
<dbReference type="InterPro" id="IPR011545">
    <property type="entry name" value="DEAD/DEAH_box_helicase_dom"/>
</dbReference>
<dbReference type="Gene3D" id="3.40.50.300">
    <property type="entry name" value="P-loop containing nucleotide triphosphate hydrolases"/>
    <property type="match status" value="2"/>
</dbReference>
<evidence type="ECO:0000256" key="10">
    <source>
        <dbReference type="ARBA" id="ARBA00034808"/>
    </source>
</evidence>
<dbReference type="PANTHER" id="PTHR13710:SF120">
    <property type="entry name" value="BIFUNCTIONAL 3'-5' EXONUCLEASE_ATP-DEPENDENT HELICASE WRN"/>
    <property type="match status" value="1"/>
</dbReference>
<dbReference type="InterPro" id="IPR010997">
    <property type="entry name" value="HRDC-like_sf"/>
</dbReference>
<keyword evidence="5 16" id="KW-0347">Helicase</keyword>
<dbReference type="Pfam" id="PF00570">
    <property type="entry name" value="HRDC"/>
    <property type="match status" value="1"/>
</dbReference>
<keyword evidence="6" id="KW-0067">ATP-binding</keyword>
<comment type="similarity">
    <text evidence="2">Belongs to the helicase family. RecQ subfamily.</text>
</comment>
<dbReference type="GO" id="GO:0004386">
    <property type="term" value="F:helicase activity"/>
    <property type="evidence" value="ECO:0007669"/>
    <property type="project" value="UniProtKB-KW"/>
</dbReference>
<dbReference type="InterPro" id="IPR032284">
    <property type="entry name" value="RecQ_Zn-bd"/>
</dbReference>
<keyword evidence="7" id="KW-0238">DNA-binding</keyword>
<dbReference type="GO" id="GO:0004527">
    <property type="term" value="F:exonuclease activity"/>
    <property type="evidence" value="ECO:0007669"/>
    <property type="project" value="UniProtKB-KW"/>
</dbReference>
<dbReference type="InterPro" id="IPR036390">
    <property type="entry name" value="WH_DNA-bd_sf"/>
</dbReference>
<dbReference type="SMART" id="SM00490">
    <property type="entry name" value="HELICc"/>
    <property type="match status" value="1"/>
</dbReference>
<evidence type="ECO:0000256" key="6">
    <source>
        <dbReference type="ARBA" id="ARBA00022840"/>
    </source>
</evidence>
<dbReference type="RefSeq" id="XP_065670298.1">
    <property type="nucleotide sequence ID" value="XM_065814226.1"/>
</dbReference>
<dbReference type="SUPFAM" id="SSF52540">
    <property type="entry name" value="P-loop containing nucleoside triphosphate hydrolases"/>
    <property type="match status" value="1"/>
</dbReference>
<dbReference type="InterPro" id="IPR004589">
    <property type="entry name" value="DNA_helicase_ATP-dep_RecQ"/>
</dbReference>
<dbReference type="InterPro" id="IPR001650">
    <property type="entry name" value="Helicase_C-like"/>
</dbReference>
<keyword evidence="16" id="KW-0269">Exonuclease</keyword>
<evidence type="ECO:0000256" key="2">
    <source>
        <dbReference type="ARBA" id="ARBA00005446"/>
    </source>
</evidence>
<evidence type="ECO:0000256" key="7">
    <source>
        <dbReference type="ARBA" id="ARBA00023125"/>
    </source>
</evidence>
<feature type="region of interest" description="Disordered" evidence="11">
    <location>
        <begin position="81"/>
        <end position="105"/>
    </location>
</feature>
<comment type="cofactor">
    <cofactor evidence="1">
        <name>Zn(2+)</name>
        <dbReference type="ChEBI" id="CHEBI:29105"/>
    </cofactor>
</comment>
<name>A0ABM4D7L2_HYDVU</name>
<protein>
    <recommendedName>
        <fullName evidence="10">DNA 3'-5' helicase</fullName>
        <ecNumber evidence="10">5.6.2.4</ecNumber>
    </recommendedName>
</protein>
<dbReference type="InterPro" id="IPR018982">
    <property type="entry name" value="RQC_domain"/>
</dbReference>
<dbReference type="PANTHER" id="PTHR13710">
    <property type="entry name" value="DNA HELICASE RECQ FAMILY MEMBER"/>
    <property type="match status" value="1"/>
</dbReference>
<reference evidence="16" key="1">
    <citation type="submission" date="2025-08" db="UniProtKB">
        <authorList>
            <consortium name="RefSeq"/>
        </authorList>
    </citation>
    <scope>IDENTIFICATION</scope>
</reference>
<keyword evidence="15" id="KW-1185">Reference proteome</keyword>
<evidence type="ECO:0000259" key="13">
    <source>
        <dbReference type="PROSITE" id="PS51192"/>
    </source>
</evidence>
<dbReference type="InterPro" id="IPR036388">
    <property type="entry name" value="WH-like_DNA-bd_sf"/>
</dbReference>
<dbReference type="Gene3D" id="1.10.150.80">
    <property type="entry name" value="HRDC domain"/>
    <property type="match status" value="1"/>
</dbReference>
<gene>
    <name evidence="16" type="primary">LOC100213322</name>
</gene>
<dbReference type="EC" id="5.6.2.4" evidence="10"/>
<evidence type="ECO:0000256" key="4">
    <source>
        <dbReference type="ARBA" id="ARBA00022801"/>
    </source>
</evidence>
<evidence type="ECO:0000256" key="1">
    <source>
        <dbReference type="ARBA" id="ARBA00001947"/>
    </source>
</evidence>
<dbReference type="InterPro" id="IPR014001">
    <property type="entry name" value="Helicase_ATP-bd"/>
</dbReference>
<feature type="domain" description="Helicase ATP-binding" evidence="13">
    <location>
        <begin position="233"/>
        <end position="400"/>
    </location>
</feature>
<dbReference type="PROSITE" id="PS50967">
    <property type="entry name" value="HRDC"/>
    <property type="match status" value="1"/>
</dbReference>
<dbReference type="NCBIfam" id="TIGR00614">
    <property type="entry name" value="recQ_fam"/>
    <property type="match status" value="1"/>
</dbReference>
<organism evidence="15 16">
    <name type="scientific">Hydra vulgaris</name>
    <name type="common">Hydra</name>
    <name type="synonym">Hydra attenuata</name>
    <dbReference type="NCBI Taxonomy" id="6087"/>
    <lineage>
        <taxon>Eukaryota</taxon>
        <taxon>Metazoa</taxon>
        <taxon>Cnidaria</taxon>
        <taxon>Hydrozoa</taxon>
        <taxon>Hydroidolina</taxon>
        <taxon>Anthoathecata</taxon>
        <taxon>Aplanulata</taxon>
        <taxon>Hydridae</taxon>
        <taxon>Hydra</taxon>
    </lineage>
</organism>
<dbReference type="PROSITE" id="PS51192">
    <property type="entry name" value="HELICASE_ATP_BIND_1"/>
    <property type="match status" value="1"/>
</dbReference>
<evidence type="ECO:0000259" key="12">
    <source>
        <dbReference type="PROSITE" id="PS50967"/>
    </source>
</evidence>
<dbReference type="Pfam" id="PF14493">
    <property type="entry name" value="HTH_40"/>
    <property type="match status" value="1"/>
</dbReference>
<proteinExistence type="inferred from homology"/>
<dbReference type="InterPro" id="IPR002121">
    <property type="entry name" value="HRDC_dom"/>
</dbReference>
<dbReference type="CDD" id="cd18794">
    <property type="entry name" value="SF2_C_RecQ"/>
    <property type="match status" value="1"/>
</dbReference>
<dbReference type="Gene3D" id="1.10.10.10">
    <property type="entry name" value="Winged helix-like DNA-binding domain superfamily/Winged helix DNA-binding domain"/>
    <property type="match status" value="1"/>
</dbReference>
<dbReference type="PROSITE" id="PS51194">
    <property type="entry name" value="HELICASE_CTER"/>
    <property type="match status" value="1"/>
</dbReference>
<evidence type="ECO:0000313" key="15">
    <source>
        <dbReference type="Proteomes" id="UP001652625"/>
    </source>
</evidence>
<sequence>MSQSDLSSELRELLVNLKWANSLVNQLKKSLPEVRNKNFKSILKIAEEANSCINVFCTTIDTVLNSNKSCSDEDIVKPNKNSIENEAEYSTDVSESMINDDEDKLSHPSSDELNLLLADLPSYDDQTDVIHSEINQLENCVKATQQLKNKQIEIKTKEKDLVNDFSHFDDEGDLDNTFASIELECEKAVSKAAEEDIKETLDDCEPPTKEHINILKEYFGFTKFRPMQWKIIRSVIYDKQDNCVVMATGSGKSLCYQFPPVFTHGVAIVVSPLISLMEDQVQALNVANINACYLGSAQTDSKVLSRVFDGYYRLVYVTPEYITNSESFLKDLDKKIGLTLVAIDEAHCVSQWGHDFRLSYRKLHLIRKLIPSVPIVALTATATPLVRNDICNNLLMRKAIIRCTGFDRKNLFLEVRNKVSAHHDLTSLMIEENVNGVRKYRFCGTTIVYCPTKKKVEEIANTLIGFGVTCEPYHAGLTLPQRKKTHNKFIRDELDCIVATVAFGMGIDKPDIRMVIHYGAPRDIESYYQEIGRAGRDGQPSFCYAFYNCADFAINRYFLAEVTDPKFKEYKNEMITKMEQYLMTSSCRRDAILAHFDPSIKNSGGHKDCCDNCRNRILNPNCFTSKILKGATDVNVGVDVKILLKAIQVTGDGMYGLNVPILLIRGSLSQKLPAKFSKLKEHGVGKNKSEKYWKSLGHQILNMGFLKEKPVDFGFGSTVCMTAKAKQWLQENLCTEEPQFKISDPTKDLLDEIQRALPPDKSDPARITVLTKTLPIAPVETPFSGDCQSLLKILTRFNFDDSKTANVENNESFDNELHGRLLNIRRQLANKLDIAPYMIATNKNLQDIIKFRPSCKSSLLTIDGISEHLCQRIGDAFIKEIEEFCREKNLSLDNMPNKPVNESCSISLKNLTLTRGDGYKKPLSGTQLESYELYQEQKSSVSEVAKQRSLLEDTIYGHLSAALVSGKSIDFNRLEISEHEIAKVVQVIRSKEINSDIRRLHPIKDMLPVDIGYGKIRFIITMLEITYGVTDNLQPPAIISNNFDYVPKASKVDAYFKKDESSPKVDCQVAGKRKVPEWMSASSGLTYKRTSCKNKKLF</sequence>
<dbReference type="InterPro" id="IPR044876">
    <property type="entry name" value="HRDC_dom_sf"/>
</dbReference>
<feature type="domain" description="Helicase C-terminal" evidence="14">
    <location>
        <begin position="435"/>
        <end position="579"/>
    </location>
</feature>
<evidence type="ECO:0000256" key="8">
    <source>
        <dbReference type="ARBA" id="ARBA00023235"/>
    </source>
</evidence>